<dbReference type="PANTHER" id="PTHR11439">
    <property type="entry name" value="GAG-POL-RELATED RETROTRANSPOSON"/>
    <property type="match status" value="1"/>
</dbReference>
<reference evidence="2" key="1">
    <citation type="journal article" date="2022" name="Front. Genet.">
        <title>Chromosome-Scale Assembly of the Dendrobium nobile Genome Provides Insights Into the Molecular Mechanism of the Biosynthesis of the Medicinal Active Ingredient of Dendrobium.</title>
        <authorList>
            <person name="Xu Q."/>
            <person name="Niu S.-C."/>
            <person name="Li K.-L."/>
            <person name="Zheng P.-J."/>
            <person name="Zhang X.-J."/>
            <person name="Jia Y."/>
            <person name="Liu Y."/>
            <person name="Niu Y.-X."/>
            <person name="Yu L.-H."/>
            <person name="Chen D.-F."/>
            <person name="Zhang G.-Q."/>
        </authorList>
    </citation>
    <scope>NUCLEOTIDE SEQUENCE</scope>
    <source>
        <tissue evidence="2">Leaf</tissue>
    </source>
</reference>
<evidence type="ECO:0000259" key="1">
    <source>
        <dbReference type="Pfam" id="PF07727"/>
    </source>
</evidence>
<dbReference type="Pfam" id="PF07727">
    <property type="entry name" value="RVT_2"/>
    <property type="match status" value="1"/>
</dbReference>
<dbReference type="InterPro" id="IPR013103">
    <property type="entry name" value="RVT_2"/>
</dbReference>
<dbReference type="InterPro" id="IPR043502">
    <property type="entry name" value="DNA/RNA_pol_sf"/>
</dbReference>
<dbReference type="EMBL" id="JAGYWB010000019">
    <property type="protein sequence ID" value="KAI0488731.1"/>
    <property type="molecule type" value="Genomic_DNA"/>
</dbReference>
<evidence type="ECO:0000313" key="2">
    <source>
        <dbReference type="EMBL" id="KAI0488731.1"/>
    </source>
</evidence>
<sequence>MRQPPGYEDPHQPNHVCKLKKSLYGLKQAPRLWFQNSQASYNHAASSLVVLTPLLIFTKSHIRIYILIYVDDILITGNDSSIIQTLLKDLNAAFSLKQLGMISLFLGIQVLKIETGFFLTQEHYANKLINEAGFDNCKACSTPIAPASAHSSDNALAFHDPSFYCRLAGSLQYLSITRPDIAFATNRTCQHMQRPTIQDFQSIKRILRYVKGTLHFGLPITPDDQQLRTYTNADWASNYSDRKSVSDFCTFLGPNLISWSVKKQATVVKSSTEAEYKALFAATSEILWLRRLASELQIEQTKPTVIHCDNVSVIAIAKNLVFHARTKHIEIDYHFIRQHISSGAIQIQHISSQDQIADILTKPFSSTRFNFLRSKLTIQTPND</sequence>
<dbReference type="SUPFAM" id="SSF56672">
    <property type="entry name" value="DNA/RNA polymerases"/>
    <property type="match status" value="1"/>
</dbReference>
<gene>
    <name evidence="2" type="ORF">KFK09_028570</name>
</gene>
<dbReference type="PANTHER" id="PTHR11439:SF463">
    <property type="entry name" value="REVERSE TRANSCRIPTASE TY1_COPIA-TYPE DOMAIN-CONTAINING PROTEIN"/>
    <property type="match status" value="1"/>
</dbReference>
<feature type="domain" description="Reverse transcriptase Ty1/copia-type" evidence="1">
    <location>
        <begin position="1"/>
        <end position="145"/>
    </location>
</feature>
<accession>A0A8T3A3G1</accession>
<dbReference type="CDD" id="cd09272">
    <property type="entry name" value="RNase_HI_RT_Ty1"/>
    <property type="match status" value="1"/>
</dbReference>
<comment type="caution">
    <text evidence="2">The sequence shown here is derived from an EMBL/GenBank/DDBJ whole genome shotgun (WGS) entry which is preliminary data.</text>
</comment>
<protein>
    <recommendedName>
        <fullName evidence="1">Reverse transcriptase Ty1/copia-type domain-containing protein</fullName>
    </recommendedName>
</protein>
<proteinExistence type="predicted"/>
<dbReference type="OrthoDB" id="414945at2759"/>
<name>A0A8T3A3G1_DENNO</name>
<dbReference type="AlphaFoldDB" id="A0A8T3A3G1"/>
<evidence type="ECO:0000313" key="3">
    <source>
        <dbReference type="Proteomes" id="UP000829196"/>
    </source>
</evidence>
<dbReference type="Proteomes" id="UP000829196">
    <property type="component" value="Unassembled WGS sequence"/>
</dbReference>
<keyword evidence="3" id="KW-1185">Reference proteome</keyword>
<organism evidence="2 3">
    <name type="scientific">Dendrobium nobile</name>
    <name type="common">Orchid</name>
    <dbReference type="NCBI Taxonomy" id="94219"/>
    <lineage>
        <taxon>Eukaryota</taxon>
        <taxon>Viridiplantae</taxon>
        <taxon>Streptophyta</taxon>
        <taxon>Embryophyta</taxon>
        <taxon>Tracheophyta</taxon>
        <taxon>Spermatophyta</taxon>
        <taxon>Magnoliopsida</taxon>
        <taxon>Liliopsida</taxon>
        <taxon>Asparagales</taxon>
        <taxon>Orchidaceae</taxon>
        <taxon>Epidendroideae</taxon>
        <taxon>Malaxideae</taxon>
        <taxon>Dendrobiinae</taxon>
        <taxon>Dendrobium</taxon>
    </lineage>
</organism>